<dbReference type="Proteomes" id="UP000085678">
    <property type="component" value="Unplaced"/>
</dbReference>
<dbReference type="GeneID" id="106173064"/>
<dbReference type="AlphaFoldDB" id="A0A1S3JGG9"/>
<organism evidence="2 3">
    <name type="scientific">Lingula anatina</name>
    <name type="common">Brachiopod</name>
    <name type="synonym">Lingula unguis</name>
    <dbReference type="NCBI Taxonomy" id="7574"/>
    <lineage>
        <taxon>Eukaryota</taxon>
        <taxon>Metazoa</taxon>
        <taxon>Spiralia</taxon>
        <taxon>Lophotrochozoa</taxon>
        <taxon>Brachiopoda</taxon>
        <taxon>Linguliformea</taxon>
        <taxon>Lingulata</taxon>
        <taxon>Lingulida</taxon>
        <taxon>Linguloidea</taxon>
        <taxon>Lingulidae</taxon>
        <taxon>Lingula</taxon>
    </lineage>
</organism>
<dbReference type="KEGG" id="lak:106173064"/>
<protein>
    <submittedName>
        <fullName evidence="3">Uncharacterized protein LOC106173064</fullName>
    </submittedName>
</protein>
<gene>
    <name evidence="3" type="primary">LOC106173064</name>
</gene>
<proteinExistence type="predicted"/>
<name>A0A1S3JGG9_LINAN</name>
<evidence type="ECO:0000313" key="2">
    <source>
        <dbReference type="Proteomes" id="UP000085678"/>
    </source>
</evidence>
<keyword evidence="2" id="KW-1185">Reference proteome</keyword>
<dbReference type="RefSeq" id="XP_013409505.1">
    <property type="nucleotide sequence ID" value="XM_013554051.1"/>
</dbReference>
<sequence>MELKNFLLVFFLCDILPHGFAITNYYMDSDSGSGQCQRQARDVYKEDSVFVNAWRDSDNRPVSLGGMCEIGFRSSQGGFIISVENLYIPQDSGAKLTIRTGSEGPNNAWKVFNPGSSVTAQSYQNIHEYVLFVLERETDYRINYDFKISVRSLEGKHHVMIGLQMAHKLIIKIITDRFE</sequence>
<feature type="signal peptide" evidence="1">
    <location>
        <begin position="1"/>
        <end position="21"/>
    </location>
</feature>
<reference evidence="3" key="1">
    <citation type="submission" date="2025-08" db="UniProtKB">
        <authorList>
            <consortium name="RefSeq"/>
        </authorList>
    </citation>
    <scope>IDENTIFICATION</scope>
    <source>
        <tissue evidence="3">Gonads</tissue>
    </source>
</reference>
<accession>A0A1S3JGG9</accession>
<evidence type="ECO:0000313" key="3">
    <source>
        <dbReference type="RefSeq" id="XP_013409505.1"/>
    </source>
</evidence>
<dbReference type="InParanoid" id="A0A1S3JGG9"/>
<keyword evidence="1" id="KW-0732">Signal</keyword>
<feature type="chain" id="PRO_5010233704" evidence="1">
    <location>
        <begin position="22"/>
        <end position="179"/>
    </location>
</feature>
<evidence type="ECO:0000256" key="1">
    <source>
        <dbReference type="SAM" id="SignalP"/>
    </source>
</evidence>